<feature type="compositionally biased region" description="Basic residues" evidence="1">
    <location>
        <begin position="73"/>
        <end position="85"/>
    </location>
</feature>
<accession>A0ABY3ZE94</accession>
<gene>
    <name evidence="2" type="ORF">SRIMR7_40785</name>
</gene>
<dbReference type="EMBL" id="CP094298">
    <property type="protein sequence ID" value="UNZ08504.1"/>
    <property type="molecule type" value="Genomic_DNA"/>
</dbReference>
<proteinExistence type="predicted"/>
<evidence type="ECO:0000313" key="3">
    <source>
        <dbReference type="Proteomes" id="UP000829494"/>
    </source>
</evidence>
<feature type="compositionally biased region" description="Low complexity" evidence="1">
    <location>
        <begin position="86"/>
        <end position="98"/>
    </location>
</feature>
<feature type="region of interest" description="Disordered" evidence="1">
    <location>
        <begin position="1"/>
        <end position="191"/>
    </location>
</feature>
<organism evidence="2 3">
    <name type="scientific">Streptomyces rimosus subsp. rimosus</name>
    <dbReference type="NCBI Taxonomy" id="132474"/>
    <lineage>
        <taxon>Bacteria</taxon>
        <taxon>Bacillati</taxon>
        <taxon>Actinomycetota</taxon>
        <taxon>Actinomycetes</taxon>
        <taxon>Kitasatosporales</taxon>
        <taxon>Streptomycetaceae</taxon>
        <taxon>Streptomyces</taxon>
    </lineage>
</organism>
<protein>
    <submittedName>
        <fullName evidence="2">Uncharacterized protein</fullName>
    </submittedName>
</protein>
<keyword evidence="3" id="KW-1185">Reference proteome</keyword>
<reference evidence="2 3" key="1">
    <citation type="submission" date="2022-03" db="EMBL/GenBank/DDBJ databases">
        <title>Complete genome of Streptomyces rimosus ssp. rimosus R7 (=ATCC 10970).</title>
        <authorList>
            <person name="Beganovic S."/>
            <person name="Ruckert C."/>
            <person name="Busche T."/>
            <person name="Kalinowski J."/>
            <person name="Wittmann C."/>
        </authorList>
    </citation>
    <scope>NUCLEOTIDE SEQUENCE [LARGE SCALE GENOMIC DNA]</scope>
    <source>
        <strain evidence="2 3">R7</strain>
    </source>
</reference>
<feature type="compositionally biased region" description="Low complexity" evidence="1">
    <location>
        <begin position="107"/>
        <end position="127"/>
    </location>
</feature>
<name>A0ABY3ZE94_STRRM</name>
<feature type="compositionally biased region" description="Basic residues" evidence="1">
    <location>
        <begin position="145"/>
        <end position="164"/>
    </location>
</feature>
<evidence type="ECO:0000256" key="1">
    <source>
        <dbReference type="SAM" id="MobiDB-lite"/>
    </source>
</evidence>
<dbReference type="Proteomes" id="UP000829494">
    <property type="component" value="Chromosome"/>
</dbReference>
<sequence length="314" mass="32684">MTRTTSPGTHRAPCGADRRTGHHGVPGLRRSCRVRGGPSLRTRLPHRGQAPCNEPGPAARGEQMLGGTPHAPPARRRQQPARQRRPWAQVTAAPLRGPDLPPPRPPGNGRALAAPTGDVRAGGIRRPAGPRPRRTPRFCRPYGSGRRRTGGRCASRPRRRRPAPHRSPPDGRSRPRPRRPPAAQPLGLVPDQAHRAQPARLGRPAPLARPGSAACSATSVSARAHCPAAVRAASASTAPFVPGQVSGHRLAQPTLHRLPTCQRIGVGQLGPSLACDAGAAPTAVGAQFGAPLAGGAGEHQGAFVAAGVGVRARP</sequence>
<evidence type="ECO:0000313" key="2">
    <source>
        <dbReference type="EMBL" id="UNZ08504.1"/>
    </source>
</evidence>